<dbReference type="STRING" id="1643428.GCA_001442855_00223"/>
<evidence type="ECO:0008006" key="3">
    <source>
        <dbReference type="Google" id="ProtNLM"/>
    </source>
</evidence>
<dbReference type="RefSeq" id="WP_140944043.1">
    <property type="nucleotide sequence ID" value="NZ_FAOO01000002.1"/>
</dbReference>
<dbReference type="Gene3D" id="3.30.1490.300">
    <property type="match status" value="1"/>
</dbReference>
<evidence type="ECO:0000313" key="1">
    <source>
        <dbReference type="EMBL" id="CUU01378.1"/>
    </source>
</evidence>
<reference evidence="2" key="1">
    <citation type="submission" date="2015-11" db="EMBL/GenBank/DDBJ databases">
        <authorList>
            <person name="Varghese N."/>
        </authorList>
    </citation>
    <scope>NUCLEOTIDE SEQUENCE [LARGE SCALE GENOMIC DNA]</scope>
</reference>
<dbReference type="OrthoDB" id="9918284at2"/>
<dbReference type="Proteomes" id="UP000320623">
    <property type="component" value="Unassembled WGS sequence"/>
</dbReference>
<protein>
    <recommendedName>
        <fullName evidence="3">Type IV pilus assembly protein PilM</fullName>
    </recommendedName>
</protein>
<evidence type="ECO:0000313" key="2">
    <source>
        <dbReference type="Proteomes" id="UP000320623"/>
    </source>
</evidence>
<dbReference type="EMBL" id="FAOO01000002">
    <property type="protein sequence ID" value="CUU01378.1"/>
    <property type="molecule type" value="Genomic_DNA"/>
</dbReference>
<dbReference type="AlphaFoldDB" id="A0A0S4MQN4"/>
<dbReference type="InterPro" id="IPR005883">
    <property type="entry name" value="PilM"/>
</dbReference>
<sequence length="292" mass="33657">MIFISVRLNKDKVDVAEAEELSKKLILKNFFSADLNINPLSHEEIDSVVSFISSSIRINEKLTRISFCIDSNFAFLNVIPVDANLSDQELSEHLFWEVSQYFPGESGHKFTVRGYKFGEGNLSKALLVGVRKEMISFIKAIAERLKLKISIIDIDHFASENCLRERISPIRSRYFYRDFILIGVKPTRIDVSVFKNYEFRNYFYFIIGGESDLMYFVVKLINDNISAGFEKFVFYGKFDLNFLNFIRSLLGEKFSVLNPIDTGLFLDVKVEPRLVPAFAPNIGLMLRMLWSG</sequence>
<dbReference type="Pfam" id="PF11104">
    <property type="entry name" value="PilM_2"/>
    <property type="match status" value="1"/>
</dbReference>
<proteinExistence type="predicted"/>
<keyword evidence="2" id="KW-1185">Reference proteome</keyword>
<accession>A0A0S4MQN4</accession>
<name>A0A0S4MQN4_9BACT</name>
<dbReference type="Gene3D" id="3.30.420.40">
    <property type="match status" value="2"/>
</dbReference>
<gene>
    <name evidence="1" type="ORF">JGI1_00236</name>
</gene>
<organism evidence="1 2">
    <name type="scientific">Candidatus Thermokryptus mobilis</name>
    <dbReference type="NCBI Taxonomy" id="1643428"/>
    <lineage>
        <taxon>Bacteria</taxon>
        <taxon>Pseudomonadati</taxon>
        <taxon>Candidatus Kryptoniota</taxon>
        <taxon>Candidatus Thermokryptus</taxon>
    </lineage>
</organism>